<accession>A0AAE0FYB8</accession>
<keyword evidence="3 7" id="KW-0812">Transmembrane</keyword>
<evidence type="ECO:0000256" key="6">
    <source>
        <dbReference type="SAM" id="MobiDB-lite"/>
    </source>
</evidence>
<evidence type="ECO:0000313" key="8">
    <source>
        <dbReference type="EMBL" id="KAK3268259.1"/>
    </source>
</evidence>
<dbReference type="InterPro" id="IPR007248">
    <property type="entry name" value="Mpv17_PMP22"/>
</dbReference>
<name>A0AAE0FYB8_9CHLO</name>
<comment type="subcellular location">
    <subcellularLocation>
        <location evidence="1">Membrane</location>
        <topology evidence="1">Multi-pass membrane protein</topology>
    </subcellularLocation>
</comment>
<evidence type="ECO:0000256" key="4">
    <source>
        <dbReference type="ARBA" id="ARBA00022989"/>
    </source>
</evidence>
<dbReference type="Proteomes" id="UP001190700">
    <property type="component" value="Unassembled WGS sequence"/>
</dbReference>
<comment type="similarity">
    <text evidence="2">Belongs to the peroxisomal membrane protein PXMP2/4 family.</text>
</comment>
<feature type="transmembrane region" description="Helical" evidence="7">
    <location>
        <begin position="53"/>
        <end position="74"/>
    </location>
</feature>
<gene>
    <name evidence="8" type="ORF">CYMTET_23220</name>
</gene>
<evidence type="ECO:0000256" key="3">
    <source>
        <dbReference type="ARBA" id="ARBA00022692"/>
    </source>
</evidence>
<keyword evidence="4 7" id="KW-1133">Transmembrane helix</keyword>
<protein>
    <submittedName>
        <fullName evidence="8">Uncharacterized protein</fullName>
    </submittedName>
</protein>
<evidence type="ECO:0000256" key="7">
    <source>
        <dbReference type="SAM" id="Phobius"/>
    </source>
</evidence>
<evidence type="ECO:0000313" key="9">
    <source>
        <dbReference type="Proteomes" id="UP001190700"/>
    </source>
</evidence>
<sequence>MTHPDCPTPTRVINLLYPSKRNHPPGFRPAFYMFSYLVPTIVNPKVPSLAGRAAALCALDIGVFMPFVYFPIFYSTRELVYRGDEPNITSTAILESAISKYKDGMLSNLLSASLVMVPQDILMQWKVPPHLRVPFIATSGIVWVVILSNSSGENPSTDSQPTKLDNGEIARNRDG</sequence>
<evidence type="ECO:0000256" key="1">
    <source>
        <dbReference type="ARBA" id="ARBA00004141"/>
    </source>
</evidence>
<dbReference type="Pfam" id="PF04117">
    <property type="entry name" value="Mpv17_PMP22"/>
    <property type="match status" value="1"/>
</dbReference>
<feature type="compositionally biased region" description="Basic and acidic residues" evidence="6">
    <location>
        <begin position="165"/>
        <end position="175"/>
    </location>
</feature>
<feature type="region of interest" description="Disordered" evidence="6">
    <location>
        <begin position="152"/>
        <end position="175"/>
    </location>
</feature>
<organism evidence="8 9">
    <name type="scientific">Cymbomonas tetramitiformis</name>
    <dbReference type="NCBI Taxonomy" id="36881"/>
    <lineage>
        <taxon>Eukaryota</taxon>
        <taxon>Viridiplantae</taxon>
        <taxon>Chlorophyta</taxon>
        <taxon>Pyramimonadophyceae</taxon>
        <taxon>Pyramimonadales</taxon>
        <taxon>Pyramimonadaceae</taxon>
        <taxon>Cymbomonas</taxon>
    </lineage>
</organism>
<evidence type="ECO:0000256" key="2">
    <source>
        <dbReference type="ARBA" id="ARBA00006824"/>
    </source>
</evidence>
<evidence type="ECO:0000256" key="5">
    <source>
        <dbReference type="ARBA" id="ARBA00023136"/>
    </source>
</evidence>
<comment type="caution">
    <text evidence="8">The sequence shown here is derived from an EMBL/GenBank/DDBJ whole genome shotgun (WGS) entry which is preliminary data.</text>
</comment>
<dbReference type="AlphaFoldDB" id="A0AAE0FYB8"/>
<proteinExistence type="inferred from homology"/>
<keyword evidence="5 7" id="KW-0472">Membrane</keyword>
<reference evidence="8 9" key="1">
    <citation type="journal article" date="2015" name="Genome Biol. Evol.">
        <title>Comparative Genomics of a Bacterivorous Green Alga Reveals Evolutionary Causalities and Consequences of Phago-Mixotrophic Mode of Nutrition.</title>
        <authorList>
            <person name="Burns J.A."/>
            <person name="Paasch A."/>
            <person name="Narechania A."/>
            <person name="Kim E."/>
        </authorList>
    </citation>
    <scope>NUCLEOTIDE SEQUENCE [LARGE SCALE GENOMIC DNA]</scope>
    <source>
        <strain evidence="8 9">PLY_AMNH</strain>
    </source>
</reference>
<keyword evidence="9" id="KW-1185">Reference proteome</keyword>
<dbReference type="EMBL" id="LGRX02011933">
    <property type="protein sequence ID" value="KAK3268259.1"/>
    <property type="molecule type" value="Genomic_DNA"/>
</dbReference>
<dbReference type="GO" id="GO:0016020">
    <property type="term" value="C:membrane"/>
    <property type="evidence" value="ECO:0007669"/>
    <property type="project" value="UniProtKB-SubCell"/>
</dbReference>
<feature type="compositionally biased region" description="Polar residues" evidence="6">
    <location>
        <begin position="152"/>
        <end position="163"/>
    </location>
</feature>